<feature type="domain" description="HPr kinase/phosphorylase C-terminal" evidence="1">
    <location>
        <begin position="17"/>
        <end position="90"/>
    </location>
</feature>
<dbReference type="Pfam" id="PF07475">
    <property type="entry name" value="Hpr_kinase_C"/>
    <property type="match status" value="1"/>
</dbReference>
<dbReference type="Proteomes" id="UP000305888">
    <property type="component" value="Chromosome"/>
</dbReference>
<evidence type="ECO:0000259" key="1">
    <source>
        <dbReference type="Pfam" id="PF07475"/>
    </source>
</evidence>
<reference evidence="2 3" key="1">
    <citation type="submission" date="2019-06" db="EMBL/GenBank/DDBJ databases">
        <title>Genome sequence of Rhodobacteraceae bacterium D4M1.</title>
        <authorList>
            <person name="Cao J."/>
        </authorList>
    </citation>
    <scope>NUCLEOTIDE SEQUENCE [LARGE SCALE GENOMIC DNA]</scope>
    <source>
        <strain evidence="2 3">D4M1</strain>
    </source>
</reference>
<organism evidence="2 3">
    <name type="scientific">Paroceanicella profunda</name>
    <dbReference type="NCBI Taxonomy" id="2579971"/>
    <lineage>
        <taxon>Bacteria</taxon>
        <taxon>Pseudomonadati</taxon>
        <taxon>Pseudomonadota</taxon>
        <taxon>Alphaproteobacteria</taxon>
        <taxon>Rhodobacterales</taxon>
        <taxon>Paracoccaceae</taxon>
        <taxon>Paroceanicella</taxon>
    </lineage>
</organism>
<evidence type="ECO:0000313" key="3">
    <source>
        <dbReference type="Proteomes" id="UP000305888"/>
    </source>
</evidence>
<dbReference type="KEGG" id="ppru:FDP22_10600"/>
<dbReference type="EMBL" id="CP040818">
    <property type="protein sequence ID" value="QDL92185.1"/>
    <property type="molecule type" value="Genomic_DNA"/>
</dbReference>
<evidence type="ECO:0000313" key="2">
    <source>
        <dbReference type="EMBL" id="QDL92185.1"/>
    </source>
</evidence>
<proteinExistence type="predicted"/>
<dbReference type="GO" id="GO:0005524">
    <property type="term" value="F:ATP binding"/>
    <property type="evidence" value="ECO:0007669"/>
    <property type="project" value="InterPro"/>
</dbReference>
<dbReference type="AlphaFoldDB" id="A0A5B8FUZ0"/>
<accession>A0A5B8FUZ0</accession>
<keyword evidence="3" id="KW-1185">Reference proteome</keyword>
<dbReference type="Gene3D" id="3.40.50.300">
    <property type="entry name" value="P-loop containing nucleotide triphosphate hydrolases"/>
    <property type="match status" value="1"/>
</dbReference>
<keyword evidence="2" id="KW-0418">Kinase</keyword>
<dbReference type="InterPro" id="IPR027417">
    <property type="entry name" value="P-loop_NTPase"/>
</dbReference>
<dbReference type="InterPro" id="IPR011104">
    <property type="entry name" value="Hpr_kin/Pase_C"/>
</dbReference>
<dbReference type="OrthoDB" id="8326226at2"/>
<keyword evidence="2" id="KW-0808">Transferase</keyword>
<protein>
    <submittedName>
        <fullName evidence="2">Serine kinase</fullName>
    </submittedName>
</protein>
<gene>
    <name evidence="2" type="ORF">FDP22_10600</name>
</gene>
<name>A0A5B8FUZ0_9RHOB</name>
<dbReference type="GO" id="GO:0000155">
    <property type="term" value="F:phosphorelay sensor kinase activity"/>
    <property type="evidence" value="ECO:0007669"/>
    <property type="project" value="InterPro"/>
</dbReference>
<dbReference type="SUPFAM" id="SSF53795">
    <property type="entry name" value="PEP carboxykinase-like"/>
    <property type="match status" value="1"/>
</dbReference>
<dbReference type="RefSeq" id="WP_138572763.1">
    <property type="nucleotide sequence ID" value="NZ_CP040818.1"/>
</dbReference>
<sequence length="153" mass="15655">MTAAPLLPPPGSLTLTQASCVAVGMRGLLVTGSPGSGKSLLCLRMIALGARLVADDGVILRRAGSCVIAVAPAAIAGRIEARGIGLVQMPRVRDIPLALHVDLDTAETERLPPPRGHSLLGVPLRSLHGRGHPDLAAVLTAVLRPGASLLEIP</sequence>
<dbReference type="GO" id="GO:0006109">
    <property type="term" value="P:regulation of carbohydrate metabolic process"/>
    <property type="evidence" value="ECO:0007669"/>
    <property type="project" value="InterPro"/>
</dbReference>